<reference evidence="1" key="1">
    <citation type="submission" date="2015-12" db="EMBL/GenBank/DDBJ databases">
        <title>Gene expression during late stages of embryo sac development: a critical building block for successful pollen-pistil interactions.</title>
        <authorList>
            <person name="Liu Y."/>
            <person name="Joly V."/>
            <person name="Sabar M."/>
            <person name="Matton D.P."/>
        </authorList>
    </citation>
    <scope>NUCLEOTIDE SEQUENCE</scope>
</reference>
<organism evidence="1">
    <name type="scientific">Solanum chacoense</name>
    <name type="common">Chaco potato</name>
    <dbReference type="NCBI Taxonomy" id="4108"/>
    <lineage>
        <taxon>Eukaryota</taxon>
        <taxon>Viridiplantae</taxon>
        <taxon>Streptophyta</taxon>
        <taxon>Embryophyta</taxon>
        <taxon>Tracheophyta</taxon>
        <taxon>Spermatophyta</taxon>
        <taxon>Magnoliopsida</taxon>
        <taxon>eudicotyledons</taxon>
        <taxon>Gunneridae</taxon>
        <taxon>Pentapetalae</taxon>
        <taxon>asterids</taxon>
        <taxon>lamiids</taxon>
        <taxon>Solanales</taxon>
        <taxon>Solanaceae</taxon>
        <taxon>Solanoideae</taxon>
        <taxon>Solaneae</taxon>
        <taxon>Solanum</taxon>
    </lineage>
</organism>
<dbReference type="EMBL" id="GEDG01041673">
    <property type="protein sequence ID" value="JAP06354.1"/>
    <property type="molecule type" value="Transcribed_RNA"/>
</dbReference>
<dbReference type="AlphaFoldDB" id="A0A0V0GDW1"/>
<sequence length="63" mass="7436">ISICSIGWRTEDFQYRIHHSHGLGGLTAKLLVIGRHWMKFNCQKPKFTRSRNSGRTFYLIKEN</sequence>
<accession>A0A0V0GDW1</accession>
<feature type="non-terminal residue" evidence="1">
    <location>
        <position position="1"/>
    </location>
</feature>
<evidence type="ECO:0000313" key="1">
    <source>
        <dbReference type="EMBL" id="JAP06354.1"/>
    </source>
</evidence>
<proteinExistence type="predicted"/>
<protein>
    <submittedName>
        <fullName evidence="1">Putative ovule protein</fullName>
    </submittedName>
</protein>
<name>A0A0V0GDW1_SOLCH</name>